<dbReference type="AlphaFoldDB" id="A0A443IPI4"/>
<protein>
    <submittedName>
        <fullName evidence="1">Phage portal protein</fullName>
    </submittedName>
</protein>
<name>A0A443IPI4_9RHOB</name>
<reference evidence="1 2" key="2">
    <citation type="submission" date="2019-01" db="EMBL/GenBank/DDBJ databases">
        <authorList>
            <person name="Li Y."/>
        </authorList>
    </citation>
    <scope>NUCLEOTIDE SEQUENCE [LARGE SCALE GENOMIC DNA]</scope>
    <source>
        <strain evidence="1 2">2D-5</strain>
    </source>
</reference>
<accession>A0A443IPI4</accession>
<gene>
    <name evidence="1" type="ORF">D2T33_15500</name>
</gene>
<dbReference type="InterPro" id="IPR006427">
    <property type="entry name" value="Portal_HK97"/>
</dbReference>
<evidence type="ECO:0000313" key="1">
    <source>
        <dbReference type="EMBL" id="RWR08499.1"/>
    </source>
</evidence>
<organism evidence="1 2">
    <name type="scientific">Paenirhodobacter populi</name>
    <dbReference type="NCBI Taxonomy" id="2306993"/>
    <lineage>
        <taxon>Bacteria</taxon>
        <taxon>Pseudomonadati</taxon>
        <taxon>Pseudomonadota</taxon>
        <taxon>Alphaproteobacteria</taxon>
        <taxon>Rhodobacterales</taxon>
        <taxon>Rhodobacter group</taxon>
        <taxon>Paenirhodobacter</taxon>
    </lineage>
</organism>
<dbReference type="Pfam" id="PF04860">
    <property type="entry name" value="Phage_portal"/>
    <property type="match status" value="1"/>
</dbReference>
<proteinExistence type="predicted"/>
<dbReference type="InterPro" id="IPR006944">
    <property type="entry name" value="Phage/GTA_portal"/>
</dbReference>
<evidence type="ECO:0000313" key="2">
    <source>
        <dbReference type="Proteomes" id="UP000285710"/>
    </source>
</evidence>
<sequence>MAKTGFLQSLGAALAPRAKAMSPVSDNRGWVPMIRESYPGAWQENVEVRAENVLAYHAVFACMTLIASDISKLRVKLVARDSGGIWSETTNPAYSPVLRKPNTYQTRVQFWESWILSKLARGNAYILKQRDGRGIVVALHVLDPARVTVLISDSGDVFYEVQPDNLNAQAQQIVIPAREIVHDRFNCLFHPLVGLSPIFANGLAATQGLNIQKNSATFFGNSSMPGGILIAPGAISDDAAKRLKGYWEANYSGRNAGKIAVLGDNLKFEALAMKAVDSQMLEQLRWTAEVVCSTFHVPPYKIGVGAAPTYNSAEKLNIQYYSDCLQSLIEAAEACLDEGMGLDGVTMGVEFDHENLWRMDTASQMDALEKTKSVLTLDERRARLDKKPITGGSTVYLQQQDHSIEAITARDRMLIEQANNPQIQPEPDAGSDLDLPDDTAKALFEAELRKAMVSAAA</sequence>
<keyword evidence="2" id="KW-1185">Reference proteome</keyword>
<reference evidence="1 2" key="1">
    <citation type="submission" date="2019-01" db="EMBL/GenBank/DDBJ databases">
        <title>Sinorhodobacter populi sp. nov. isolated from the symptomatic bark tissue of Populus euramericana canker.</title>
        <authorList>
            <person name="Xu G."/>
        </authorList>
    </citation>
    <scope>NUCLEOTIDE SEQUENCE [LARGE SCALE GENOMIC DNA]</scope>
    <source>
        <strain evidence="1 2">2D-5</strain>
    </source>
</reference>
<dbReference type="Proteomes" id="UP000285710">
    <property type="component" value="Unassembled WGS sequence"/>
</dbReference>
<dbReference type="RefSeq" id="WP_128270359.1">
    <property type="nucleotide sequence ID" value="NZ_SAUW01000017.1"/>
</dbReference>
<dbReference type="EMBL" id="SAUW01000017">
    <property type="protein sequence ID" value="RWR08499.1"/>
    <property type="molecule type" value="Genomic_DNA"/>
</dbReference>
<dbReference type="NCBIfam" id="TIGR01537">
    <property type="entry name" value="portal_HK97"/>
    <property type="match status" value="1"/>
</dbReference>
<comment type="caution">
    <text evidence="1">The sequence shown here is derived from an EMBL/GenBank/DDBJ whole genome shotgun (WGS) entry which is preliminary data.</text>
</comment>